<proteinExistence type="predicted"/>
<evidence type="ECO:0000313" key="2">
    <source>
        <dbReference type="EMBL" id="KII84677.1"/>
    </source>
</evidence>
<dbReference type="Proteomes" id="UP000053263">
    <property type="component" value="Unassembled WGS sequence"/>
</dbReference>
<name>A0A0C9SRH8_PLICR</name>
<dbReference type="EMBL" id="KN832570">
    <property type="protein sequence ID" value="KII84677.1"/>
    <property type="molecule type" value="Genomic_DNA"/>
</dbReference>
<feature type="transmembrane region" description="Helical" evidence="1">
    <location>
        <begin position="206"/>
        <end position="229"/>
    </location>
</feature>
<evidence type="ECO:0000313" key="3">
    <source>
        <dbReference type="Proteomes" id="UP000053263"/>
    </source>
</evidence>
<feature type="transmembrane region" description="Helical" evidence="1">
    <location>
        <begin position="18"/>
        <end position="36"/>
    </location>
</feature>
<organism evidence="2 3">
    <name type="scientific">Plicaturopsis crispa FD-325 SS-3</name>
    <dbReference type="NCBI Taxonomy" id="944288"/>
    <lineage>
        <taxon>Eukaryota</taxon>
        <taxon>Fungi</taxon>
        <taxon>Dikarya</taxon>
        <taxon>Basidiomycota</taxon>
        <taxon>Agaricomycotina</taxon>
        <taxon>Agaricomycetes</taxon>
        <taxon>Agaricomycetidae</taxon>
        <taxon>Amylocorticiales</taxon>
        <taxon>Amylocorticiaceae</taxon>
        <taxon>Plicatura</taxon>
        <taxon>Plicaturopsis crispa</taxon>
    </lineage>
</organism>
<reference evidence="2 3" key="1">
    <citation type="submission" date="2014-06" db="EMBL/GenBank/DDBJ databases">
        <title>Evolutionary Origins and Diversification of the Mycorrhizal Mutualists.</title>
        <authorList>
            <consortium name="DOE Joint Genome Institute"/>
            <consortium name="Mycorrhizal Genomics Consortium"/>
            <person name="Kohler A."/>
            <person name="Kuo A."/>
            <person name="Nagy L.G."/>
            <person name="Floudas D."/>
            <person name="Copeland A."/>
            <person name="Barry K.W."/>
            <person name="Cichocki N."/>
            <person name="Veneault-Fourrey C."/>
            <person name="LaButti K."/>
            <person name="Lindquist E.A."/>
            <person name="Lipzen A."/>
            <person name="Lundell T."/>
            <person name="Morin E."/>
            <person name="Murat C."/>
            <person name="Riley R."/>
            <person name="Ohm R."/>
            <person name="Sun H."/>
            <person name="Tunlid A."/>
            <person name="Henrissat B."/>
            <person name="Grigoriev I.V."/>
            <person name="Hibbett D.S."/>
            <person name="Martin F."/>
        </authorList>
    </citation>
    <scope>NUCLEOTIDE SEQUENCE [LARGE SCALE GENOMIC DNA]</scope>
    <source>
        <strain evidence="2 3">FD-325 SS-3</strain>
    </source>
</reference>
<sequence>MSSSYDAAHLAGLIVENILYGIFVSMLSLVGYLLVAQKKIKERTWWPLIVTVGAIFLLSTARLIVDSKSLFIAFVKTESRSERDAFLLGSYTIPKGLIGCGVIWLGDFFVIYRCWIVWRRRIEVVLAPIILTAGSLACGFRFVSLLGNHSTVVNDPQTLSRWLTGTFVLSLCTNVIATACLAFKIWSVDRRSRRNLDIHAKSLTPILLVIIESGALNAAFIFAFTFTFAVESLASIPLSYALPHINGSTFLLVIIRVLVDTAREARYTTFDDSRPISFRRVNPREEIAVSMTSMSAAGSAEETTRKVAESGEL</sequence>
<feature type="transmembrane region" description="Helical" evidence="1">
    <location>
        <begin position="85"/>
        <end position="112"/>
    </location>
</feature>
<feature type="transmembrane region" description="Helical" evidence="1">
    <location>
        <begin position="124"/>
        <end position="142"/>
    </location>
</feature>
<keyword evidence="3" id="KW-1185">Reference proteome</keyword>
<feature type="transmembrane region" description="Helical" evidence="1">
    <location>
        <begin position="162"/>
        <end position="186"/>
    </location>
</feature>
<gene>
    <name evidence="2" type="ORF">PLICRDRAFT_32316</name>
</gene>
<keyword evidence="1" id="KW-0472">Membrane</keyword>
<dbReference type="HOGENOM" id="CLU_044614_3_0_1"/>
<accession>A0A0C9SRH8</accession>
<keyword evidence="1" id="KW-0812">Transmembrane</keyword>
<dbReference type="AlphaFoldDB" id="A0A0C9SRH8"/>
<feature type="transmembrane region" description="Helical" evidence="1">
    <location>
        <begin position="45"/>
        <end position="65"/>
    </location>
</feature>
<feature type="transmembrane region" description="Helical" evidence="1">
    <location>
        <begin position="241"/>
        <end position="259"/>
    </location>
</feature>
<dbReference type="OrthoDB" id="2756618at2759"/>
<evidence type="ECO:0000256" key="1">
    <source>
        <dbReference type="SAM" id="Phobius"/>
    </source>
</evidence>
<protein>
    <submittedName>
        <fullName evidence="2">Uncharacterized protein</fullName>
    </submittedName>
</protein>
<keyword evidence="1" id="KW-1133">Transmembrane helix</keyword>